<feature type="domain" description="YcaO" evidence="1">
    <location>
        <begin position="61"/>
        <end position="433"/>
    </location>
</feature>
<dbReference type="Proteomes" id="UP000254266">
    <property type="component" value="Unassembled WGS sequence"/>
</dbReference>
<dbReference type="PANTHER" id="PTHR37809:SF1">
    <property type="entry name" value="RIBOSOMAL PROTEIN S12 METHYLTHIOTRANSFERASE ACCESSORY FACTOR YCAO"/>
    <property type="match status" value="1"/>
</dbReference>
<keyword evidence="3" id="KW-1185">Reference proteome</keyword>
<dbReference type="Pfam" id="PF02624">
    <property type="entry name" value="YcaO"/>
    <property type="match status" value="1"/>
</dbReference>
<keyword evidence="2" id="KW-0687">Ribonucleoprotein</keyword>
<protein>
    <submittedName>
        <fullName evidence="2">30s ribosomal protein S12 methylthiotransferase accessory protein YcaO</fullName>
    </submittedName>
</protein>
<comment type="caution">
    <text evidence="2">The sequence shown here is derived from an EMBL/GenBank/DDBJ whole genome shotgun (WGS) entry which is preliminary data.</text>
</comment>
<reference evidence="2 3" key="1">
    <citation type="journal article" date="2018" name="ISME J.">
        <title>Endosymbiont genomes yield clues of tubeworm success.</title>
        <authorList>
            <person name="Li Y."/>
            <person name="Liles M.R."/>
            <person name="Halanych K.M."/>
        </authorList>
    </citation>
    <scope>NUCLEOTIDE SEQUENCE [LARGE SCALE GENOMIC DNA]</scope>
    <source>
        <strain evidence="2">A1464</strain>
    </source>
</reference>
<dbReference type="PROSITE" id="PS51664">
    <property type="entry name" value="YCAO"/>
    <property type="match status" value="1"/>
</dbReference>
<dbReference type="NCBIfam" id="NF040716">
    <property type="entry name" value="YcaO_for_S12"/>
    <property type="match status" value="1"/>
</dbReference>
<organism evidence="2 3">
    <name type="scientific">endosymbiont of Galathealinum brachiosum</name>
    <dbReference type="NCBI Taxonomy" id="2200906"/>
    <lineage>
        <taxon>Bacteria</taxon>
        <taxon>Pseudomonadati</taxon>
        <taxon>Pseudomonadota</taxon>
        <taxon>Gammaproteobacteria</taxon>
        <taxon>sulfur-oxidizing symbionts</taxon>
    </lineage>
</organism>
<dbReference type="Pfam" id="PF18381">
    <property type="entry name" value="YcaO_C"/>
    <property type="match status" value="1"/>
</dbReference>
<name>A0A370DI86_9GAMM</name>
<keyword evidence="2" id="KW-0689">Ribosomal protein</keyword>
<proteinExistence type="predicted"/>
<sequence length="581" mass="66159">MNEQTFIIGKDQALETSIETMQQKLKDLNFDIEEASWLNPVPNVYSVHIRDKDCGLMFTNGKGATAKACLASALGEYFERLSCNYFFADFYLGQDFAKADFVHYPDEKWFDADSDTMPDGLMDDSLWDYYDPDRVLKPHNIVDTNSGVGERGICAVPYERLRDNKTVYIPVNVIGNVYVSNGMSAGNTQNEARVQSLSEVFERYVKNKIIAEGICLPEIPSDVIARFPGIKKSMDELESHGYHLRVADASLGGKYPVISVTLINPKDGAVFASFGAHPCFEVAFERTVTELLQGRSLDQLDGFLPPSFDLEECADHHNLESHFIDSSGLISYDFFKNKPDYEFSDWNHNSSTEDEFEYCSRLIHEMGFDIYISDYNHLNVYACRIVVPGMSDIYPVDDLEWSNNNEGALFREEILLLNHLDKNQWQSILQRLEEGGYNEVQRVAEFIGVAPNPGTVWAGLRIGELKAMLCLALEDYDQAMEWNDWCLQMDQLSDERIRFYRGLQALLEIKLDDARNYDDYIESLNLMYGDEVISVGIKLLEGEEKFHGLHSPGLSLDGFTLHKKLLDGYAKLHKAKLENWS</sequence>
<dbReference type="InterPro" id="IPR003776">
    <property type="entry name" value="YcaO-like_dom"/>
</dbReference>
<dbReference type="GO" id="GO:0005840">
    <property type="term" value="C:ribosome"/>
    <property type="evidence" value="ECO:0007669"/>
    <property type="project" value="UniProtKB-KW"/>
</dbReference>
<evidence type="ECO:0000313" key="3">
    <source>
        <dbReference type="Proteomes" id="UP000254266"/>
    </source>
</evidence>
<dbReference type="PANTHER" id="PTHR37809">
    <property type="entry name" value="RIBOSOMAL PROTEIN S12 METHYLTHIOTRANSFERASE ACCESSORY FACTOR YCAO"/>
    <property type="match status" value="1"/>
</dbReference>
<dbReference type="AlphaFoldDB" id="A0A370DI86"/>
<dbReference type="GO" id="GO:0016740">
    <property type="term" value="F:transferase activity"/>
    <property type="evidence" value="ECO:0007669"/>
    <property type="project" value="UniProtKB-KW"/>
</dbReference>
<dbReference type="InterPro" id="IPR041080">
    <property type="entry name" value="YcaO_C"/>
</dbReference>
<dbReference type="EMBL" id="QFXC01000007">
    <property type="protein sequence ID" value="RDH84601.1"/>
    <property type="molecule type" value="Genomic_DNA"/>
</dbReference>
<evidence type="ECO:0000259" key="1">
    <source>
        <dbReference type="PROSITE" id="PS51664"/>
    </source>
</evidence>
<evidence type="ECO:0000313" key="2">
    <source>
        <dbReference type="EMBL" id="RDH84601.1"/>
    </source>
</evidence>
<dbReference type="Gene3D" id="3.30.1330.230">
    <property type="match status" value="1"/>
</dbReference>
<dbReference type="NCBIfam" id="TIGR00702">
    <property type="entry name" value="YcaO-type kinase domain"/>
    <property type="match status" value="1"/>
</dbReference>
<accession>A0A370DI86</accession>
<gene>
    <name evidence="2" type="ORF">DIZ80_03795</name>
</gene>